<dbReference type="AlphaFoldDB" id="A0A645G1V9"/>
<name>A0A645G1V9_9ZZZZ</name>
<proteinExistence type="predicted"/>
<sequence>MLDPKILCFDEPTSALDAQTSQQVVSIIRQLQTDGLGIIIVSHDQAFIQQLTDKIIRFQ</sequence>
<dbReference type="GO" id="GO:0022857">
    <property type="term" value="F:transmembrane transporter activity"/>
    <property type="evidence" value="ECO:0007669"/>
    <property type="project" value="TreeGrafter"/>
</dbReference>
<dbReference type="Gene3D" id="3.40.50.300">
    <property type="entry name" value="P-loop containing nucleotide triphosphate hydrolases"/>
    <property type="match status" value="1"/>
</dbReference>
<dbReference type="PANTHER" id="PTHR24220">
    <property type="entry name" value="IMPORT ATP-BINDING PROTEIN"/>
    <property type="match status" value="1"/>
</dbReference>
<dbReference type="InterPro" id="IPR027417">
    <property type="entry name" value="P-loop_NTPase"/>
</dbReference>
<dbReference type="EMBL" id="VSSQ01068671">
    <property type="protein sequence ID" value="MPN20818.1"/>
    <property type="molecule type" value="Genomic_DNA"/>
</dbReference>
<accession>A0A645G1V9</accession>
<reference evidence="1" key="1">
    <citation type="submission" date="2019-08" db="EMBL/GenBank/DDBJ databases">
        <authorList>
            <person name="Kucharzyk K."/>
            <person name="Murdoch R.W."/>
            <person name="Higgins S."/>
            <person name="Loffler F."/>
        </authorList>
    </citation>
    <scope>NUCLEOTIDE SEQUENCE</scope>
</reference>
<comment type="caution">
    <text evidence="1">The sequence shown here is derived from an EMBL/GenBank/DDBJ whole genome shotgun (WGS) entry which is preliminary data.</text>
</comment>
<organism evidence="1">
    <name type="scientific">bioreactor metagenome</name>
    <dbReference type="NCBI Taxonomy" id="1076179"/>
    <lineage>
        <taxon>unclassified sequences</taxon>
        <taxon>metagenomes</taxon>
        <taxon>ecological metagenomes</taxon>
    </lineage>
</organism>
<dbReference type="GO" id="GO:0005886">
    <property type="term" value="C:plasma membrane"/>
    <property type="evidence" value="ECO:0007669"/>
    <property type="project" value="TreeGrafter"/>
</dbReference>
<gene>
    <name evidence="1" type="primary">glnQ_81</name>
    <name evidence="1" type="ORF">SDC9_168197</name>
</gene>
<protein>
    <submittedName>
        <fullName evidence="1">Glutamine transport ATP-binding protein GlnQ</fullName>
    </submittedName>
</protein>
<dbReference type="GO" id="GO:0005524">
    <property type="term" value="F:ATP binding"/>
    <property type="evidence" value="ECO:0007669"/>
    <property type="project" value="UniProtKB-KW"/>
</dbReference>
<keyword evidence="1" id="KW-0067">ATP-binding</keyword>
<keyword evidence="1" id="KW-0547">Nucleotide-binding</keyword>
<dbReference type="InterPro" id="IPR015854">
    <property type="entry name" value="ABC_transpr_LolD-like"/>
</dbReference>
<evidence type="ECO:0000313" key="1">
    <source>
        <dbReference type="EMBL" id="MPN20818.1"/>
    </source>
</evidence>
<dbReference type="SUPFAM" id="SSF52540">
    <property type="entry name" value="P-loop containing nucleoside triphosphate hydrolases"/>
    <property type="match status" value="1"/>
</dbReference>